<dbReference type="GO" id="GO:0071766">
    <property type="term" value="P:Actinobacterium-type cell wall biogenesis"/>
    <property type="evidence" value="ECO:0007669"/>
    <property type="project" value="InterPro"/>
</dbReference>
<feature type="transmembrane region" description="Helical" evidence="12">
    <location>
        <begin position="399"/>
        <end position="416"/>
    </location>
</feature>
<dbReference type="GO" id="GO:0005886">
    <property type="term" value="C:plasma membrane"/>
    <property type="evidence" value="ECO:0007669"/>
    <property type="project" value="UniProtKB-SubCell"/>
</dbReference>
<dbReference type="AlphaFoldDB" id="A0A853CAF0"/>
<keyword evidence="5" id="KW-0328">Glycosyltransferase</keyword>
<feature type="transmembrane region" description="Helical" evidence="12">
    <location>
        <begin position="335"/>
        <end position="352"/>
    </location>
</feature>
<sequence length="1049" mass="111078">MHVAERDPADAEVPESPAPAGRGRRPVLALVLGLVALVSAALLPLAPVAMSTPTVSWPQDPQRPVSTMLELTNEQPVSLRAEFSCAAARVAGATADGVVLSTIVPDHPAAGSDGLLVTVRDGALSILDRGRDVLAEDVPAGDCRYSLRADAGALTVDRDGVRVASVQPRAGTGVLPDVDVLVTSADRLPAADDLRVELTVDDQFNSTPAPAKKVLIAVLLLSAIGSLVALRRQDRRQDRRPAPSEEAPAEEGAVRGGAVRRLVVLVDVAVIGTMALWWFIAPLSDDDGYYAAMARNSDATGFVGNYYQLLNQSFTPFTWFYRVLGWWQVVGDSPVVLRVPALALGLGTWVLLRRFLARPGALPAAWASRPWPRLGAFVLLGLTFLAWWLPYGMGVRPEAVVGFLATVVLVCVAAGLRGGRLFPFGVAFGAAGLAIACHPTGFVALAPLLVALPRLIPLVREGADRITVLTRTVLLLAPGAFPVAAAFADGTLHEFLRAQELFVTMSGQNHWYDEWQRYMFLLSPNPMGSYAKRAAVLLALVALGWFVALAVAARMRGVRMSPALRLAGPSLGLAFLMLWLTPSKWTHHFGAMFGLGPAFLTLVLVSAPALVREVTGGRRIGWPVPLAVLGSGVVAFALSFQGPNQWAYTWLPGMPHAGVPPFVGPVSFGSLLVWAVVAVLVVAGVALWRRRRAAPDERRGAPPWLVAVPLVVTVFLGTTLGYLVGGFGYATLRTVATWSPWADALTDPLSHGCDAAGAVRVTDLDAARPLDVAVPAPPPDPGSAFVTDGGWFQPGPPPTPVGKAASSEVWGSLVGPDGEDRTGSMTTSWYRLPDVGEGQDLVVLAAGLLGEGNRLTVEYGSGTGAGQPTVVHTQELTDTEDAPIWRTFTLDVAAARADGATSVRLVAEDLSGGNGGWLAFTGPSVAPLVPLTRYLPAGAPVALAWQLAFLFPCQRQPLTHFGITEPARYGVLWVDNPQTSGVHDATWTLGRGGLFAPIARTSSMTELAGVIDGSPGVEAFQVQRFGLPYPVDAYDLHVERTERLGWQGP</sequence>
<evidence type="ECO:0000256" key="3">
    <source>
        <dbReference type="ARBA" id="ARBA00008195"/>
    </source>
</evidence>
<organism evidence="16 17">
    <name type="scientific">Petropleomorpha daqingensis</name>
    <dbReference type="NCBI Taxonomy" id="2026353"/>
    <lineage>
        <taxon>Bacteria</taxon>
        <taxon>Bacillati</taxon>
        <taxon>Actinomycetota</taxon>
        <taxon>Actinomycetes</taxon>
        <taxon>Geodermatophilales</taxon>
        <taxon>Geodermatophilaceae</taxon>
        <taxon>Petropleomorpha</taxon>
    </lineage>
</organism>
<dbReference type="Proteomes" id="UP000541969">
    <property type="component" value="Unassembled WGS sequence"/>
</dbReference>
<evidence type="ECO:0000256" key="11">
    <source>
        <dbReference type="SAM" id="MobiDB-lite"/>
    </source>
</evidence>
<evidence type="ECO:0000256" key="4">
    <source>
        <dbReference type="ARBA" id="ARBA00022475"/>
    </source>
</evidence>
<feature type="transmembrane region" description="Helical" evidence="12">
    <location>
        <begin position="662"/>
        <end position="688"/>
    </location>
</feature>
<keyword evidence="10" id="KW-0961">Cell wall biogenesis/degradation</keyword>
<evidence type="ECO:0000259" key="14">
    <source>
        <dbReference type="Pfam" id="PF14896"/>
    </source>
</evidence>
<evidence type="ECO:0000259" key="15">
    <source>
        <dbReference type="Pfam" id="PF17689"/>
    </source>
</evidence>
<evidence type="ECO:0000313" key="16">
    <source>
        <dbReference type="EMBL" id="NYJ04644.1"/>
    </source>
</evidence>
<feature type="region of interest" description="Disordered" evidence="11">
    <location>
        <begin position="1"/>
        <end position="22"/>
    </location>
</feature>
<keyword evidence="4" id="KW-1003">Cell membrane</keyword>
<dbReference type="Gene3D" id="2.60.120.940">
    <property type="entry name" value="EmbC, C-terminal domain, subdomain 2"/>
    <property type="match status" value="1"/>
</dbReference>
<dbReference type="Pfam" id="PF17689">
    <property type="entry name" value="Arabino_trans_N"/>
    <property type="match status" value="1"/>
</dbReference>
<feature type="domain" description="Arabinosyltransferas concanavalin like" evidence="15">
    <location>
        <begin position="51"/>
        <end position="201"/>
    </location>
</feature>
<dbReference type="Pfam" id="PF14896">
    <property type="entry name" value="Arabino_trans_C"/>
    <property type="match status" value="1"/>
</dbReference>
<dbReference type="Pfam" id="PF04602">
    <property type="entry name" value="Arabinose_trans"/>
    <property type="match status" value="1"/>
</dbReference>
<evidence type="ECO:0000256" key="1">
    <source>
        <dbReference type="ARBA" id="ARBA00003001"/>
    </source>
</evidence>
<dbReference type="GO" id="GO:0071555">
    <property type="term" value="P:cell wall organization"/>
    <property type="evidence" value="ECO:0007669"/>
    <property type="project" value="UniProtKB-KW"/>
</dbReference>
<accession>A0A853CAF0</accession>
<protein>
    <recommendedName>
        <fullName evidence="18">Arabinosyltransferase B</fullName>
    </recommendedName>
</protein>
<evidence type="ECO:0000256" key="8">
    <source>
        <dbReference type="ARBA" id="ARBA00022989"/>
    </source>
</evidence>
<feature type="transmembrane region" description="Helical" evidence="12">
    <location>
        <begin position="373"/>
        <end position="393"/>
    </location>
</feature>
<dbReference type="InterPro" id="IPR027451">
    <property type="entry name" value="EmbABC_dom1"/>
</dbReference>
<feature type="domain" description="Arabinosyltransferase C-terminal" evidence="14">
    <location>
        <begin position="817"/>
        <end position="1047"/>
    </location>
</feature>
<dbReference type="EMBL" id="JACBZT010000001">
    <property type="protein sequence ID" value="NYJ04644.1"/>
    <property type="molecule type" value="Genomic_DNA"/>
</dbReference>
<comment type="subcellular location">
    <subcellularLocation>
        <location evidence="2">Cell membrane</location>
        <topology evidence="2">Multi-pass membrane protein</topology>
    </subcellularLocation>
</comment>
<dbReference type="InterPro" id="IPR040920">
    <property type="entry name" value="Arabino_trans_N"/>
</dbReference>
<comment type="caution">
    <text evidence="16">The sequence shown here is derived from an EMBL/GenBank/DDBJ whole genome shotgun (WGS) entry which is preliminary data.</text>
</comment>
<evidence type="ECO:0000256" key="10">
    <source>
        <dbReference type="ARBA" id="ARBA00023316"/>
    </source>
</evidence>
<keyword evidence="7 12" id="KW-0812">Transmembrane</keyword>
<evidence type="ECO:0000313" key="17">
    <source>
        <dbReference type="Proteomes" id="UP000541969"/>
    </source>
</evidence>
<dbReference type="InterPro" id="IPR007680">
    <property type="entry name" value="Arabino_trans_central"/>
</dbReference>
<name>A0A853CAF0_9ACTN</name>
<feature type="transmembrane region" description="Helical" evidence="12">
    <location>
        <begin position="588"/>
        <end position="610"/>
    </location>
</feature>
<proteinExistence type="inferred from homology"/>
<gene>
    <name evidence="16" type="ORF">GGQ55_000922</name>
</gene>
<keyword evidence="6" id="KW-0808">Transferase</keyword>
<dbReference type="InterPro" id="IPR032731">
    <property type="entry name" value="Arabino_trans_C"/>
</dbReference>
<keyword evidence="9 12" id="KW-0472">Membrane</keyword>
<evidence type="ECO:0000256" key="6">
    <source>
        <dbReference type="ARBA" id="ARBA00022679"/>
    </source>
</evidence>
<keyword evidence="8 12" id="KW-1133">Transmembrane helix</keyword>
<dbReference type="GO" id="GO:0052636">
    <property type="term" value="F:arabinosyltransferase activity"/>
    <property type="evidence" value="ECO:0007669"/>
    <property type="project" value="InterPro"/>
</dbReference>
<feature type="transmembrane region" description="Helical" evidence="12">
    <location>
        <begin position="622"/>
        <end position="642"/>
    </location>
</feature>
<feature type="transmembrane region" description="Helical" evidence="12">
    <location>
        <begin position="214"/>
        <end position="230"/>
    </location>
</feature>
<feature type="transmembrane region" description="Helical" evidence="12">
    <location>
        <begin position="262"/>
        <end position="280"/>
    </location>
</feature>
<feature type="transmembrane region" description="Helical" evidence="12">
    <location>
        <begin position="700"/>
        <end position="724"/>
    </location>
</feature>
<evidence type="ECO:0000256" key="5">
    <source>
        <dbReference type="ARBA" id="ARBA00022676"/>
    </source>
</evidence>
<evidence type="ECO:0000256" key="9">
    <source>
        <dbReference type="ARBA" id="ARBA00023136"/>
    </source>
</evidence>
<keyword evidence="17" id="KW-1185">Reference proteome</keyword>
<comment type="similarity">
    <text evidence="3">Belongs to the emb family.</text>
</comment>
<feature type="transmembrane region" description="Helical" evidence="12">
    <location>
        <begin position="27"/>
        <end position="46"/>
    </location>
</feature>
<reference evidence="16 17" key="1">
    <citation type="submission" date="2020-07" db="EMBL/GenBank/DDBJ databases">
        <title>Sequencing the genomes of 1000 actinobacteria strains.</title>
        <authorList>
            <person name="Klenk H.-P."/>
        </authorList>
    </citation>
    <scope>NUCLEOTIDE SEQUENCE [LARGE SCALE GENOMIC DNA]</scope>
    <source>
        <strain evidence="16 17">DSM 104001</strain>
    </source>
</reference>
<evidence type="ECO:0000256" key="7">
    <source>
        <dbReference type="ARBA" id="ARBA00022692"/>
    </source>
</evidence>
<feature type="transmembrane region" description="Helical" evidence="12">
    <location>
        <begin position="428"/>
        <end position="452"/>
    </location>
</feature>
<dbReference type="InterPro" id="IPR042486">
    <property type="entry name" value="Arabino_trans_C_2"/>
</dbReference>
<dbReference type="Gene3D" id="2.60.120.610">
    <property type="entry name" value="arabinofuranosyltransferase like domain"/>
    <property type="match status" value="1"/>
</dbReference>
<dbReference type="RefSeq" id="WP_179715337.1">
    <property type="nucleotide sequence ID" value="NZ_JACBZT010000001.1"/>
</dbReference>
<feature type="transmembrane region" description="Helical" evidence="12">
    <location>
        <begin position="530"/>
        <end position="551"/>
    </location>
</feature>
<evidence type="ECO:0000256" key="2">
    <source>
        <dbReference type="ARBA" id="ARBA00004651"/>
    </source>
</evidence>
<comment type="function">
    <text evidence="1">Arabinosyl transferase responsible for the polymerization of arabinose into the arabinan of arabinogalactan.</text>
</comment>
<evidence type="ECO:0000256" key="12">
    <source>
        <dbReference type="SAM" id="Phobius"/>
    </source>
</evidence>
<feature type="transmembrane region" description="Helical" evidence="12">
    <location>
        <begin position="563"/>
        <end position="582"/>
    </location>
</feature>
<evidence type="ECO:0008006" key="18">
    <source>
        <dbReference type="Google" id="ProtNLM"/>
    </source>
</evidence>
<feature type="domain" description="Arabinofuranosyltransferase central" evidence="13">
    <location>
        <begin position="207"/>
        <end position="685"/>
    </location>
</feature>
<evidence type="ECO:0000259" key="13">
    <source>
        <dbReference type="Pfam" id="PF04602"/>
    </source>
</evidence>